<dbReference type="AlphaFoldDB" id="A0A0S4M9L8"/>
<keyword evidence="3" id="KW-1185">Reference proteome</keyword>
<feature type="transmembrane region" description="Helical" evidence="1">
    <location>
        <begin position="212"/>
        <end position="232"/>
    </location>
</feature>
<evidence type="ECO:0000313" key="2">
    <source>
        <dbReference type="EMBL" id="CUT18164.1"/>
    </source>
</evidence>
<proteinExistence type="predicted"/>
<dbReference type="Proteomes" id="UP000198651">
    <property type="component" value="Chromosome I"/>
</dbReference>
<protein>
    <submittedName>
        <fullName evidence="2">Putative membrane protein</fullName>
    </submittedName>
</protein>
<gene>
    <name evidence="2" type="ORF">Ark11_1360</name>
</gene>
<evidence type="ECO:0000313" key="3">
    <source>
        <dbReference type="Proteomes" id="UP000198651"/>
    </source>
</evidence>
<evidence type="ECO:0000256" key="1">
    <source>
        <dbReference type="SAM" id="Phobius"/>
    </source>
</evidence>
<accession>A0A0S4M9L8</accession>
<dbReference type="EMBL" id="LN906597">
    <property type="protein sequence ID" value="CUT18164.1"/>
    <property type="molecule type" value="Genomic_DNA"/>
</dbReference>
<keyword evidence="1" id="KW-0812">Transmembrane</keyword>
<sequence length="403" mass="46034">MFVQEINHCNCNPSLFTDKEISSIFGVTYREPISLLKQLSREEICEASFLMNVAGGRSISFSKYECVSMHEPDPMKPVYQSLSESPAYRCLWECVSRGYMECGSNCLPFYGYPFHMSSNPDCIPGAVSLRCNDRLPLLIRDGCQYLSGDNINRAFYFPDDWGYFCESSYASSSDPQSFRSLLGFIVDVNEVVSGIERIIKNRVKIFNEIGQGIIPTPLIFIWMKIGMLVYYFSTLKVKIRKSVYYSIAALLLQLKGSFPLESSLLIPKLVEGEREFMVGLSLASLLMNFTTLRQTILKLVSIGNFVSLEELMEMFEERGSCASEISMVKFHLRIKYTKLIAIRRLKIEKLLEKIERNNKGELGGMYLTENYIDRAYRSVEKLKGEIHGMESFLGVFSYEESSV</sequence>
<name>A0A0S4M9L8_9BURK</name>
<reference evidence="3" key="1">
    <citation type="submission" date="2015-11" db="EMBL/GenBank/DDBJ databases">
        <authorList>
            <person name="Seth-Smith H.M.B."/>
        </authorList>
    </citation>
    <scope>NUCLEOTIDE SEQUENCE [LARGE SCALE GENOMIC DNA]</scope>
    <source>
        <strain evidence="3">2013Ark11</strain>
    </source>
</reference>
<keyword evidence="1" id="KW-0472">Membrane</keyword>
<organism evidence="2 3">
    <name type="scientific">Candidatus Ichthyocystis hellenicum</name>
    <dbReference type="NCBI Taxonomy" id="1561003"/>
    <lineage>
        <taxon>Bacteria</taxon>
        <taxon>Pseudomonadati</taxon>
        <taxon>Pseudomonadota</taxon>
        <taxon>Betaproteobacteria</taxon>
        <taxon>Burkholderiales</taxon>
        <taxon>Candidatus Ichthyocystis</taxon>
    </lineage>
</organism>
<keyword evidence="1" id="KW-1133">Transmembrane helix</keyword>
<dbReference type="RefSeq" id="WP_092490619.1">
    <property type="nucleotide sequence ID" value="NZ_LN906597.1"/>
</dbReference>